<feature type="transmembrane region" description="Helical" evidence="1">
    <location>
        <begin position="86"/>
        <end position="108"/>
    </location>
</feature>
<dbReference type="EMBL" id="DF967975">
    <property type="protein sequence ID" value="GAP19231.1"/>
    <property type="molecule type" value="Genomic_DNA"/>
</dbReference>
<organism evidence="2">
    <name type="scientific">Levilinea saccharolytica</name>
    <dbReference type="NCBI Taxonomy" id="229921"/>
    <lineage>
        <taxon>Bacteria</taxon>
        <taxon>Bacillati</taxon>
        <taxon>Chloroflexota</taxon>
        <taxon>Anaerolineae</taxon>
        <taxon>Anaerolineales</taxon>
        <taxon>Anaerolineaceae</taxon>
        <taxon>Levilinea</taxon>
    </lineage>
</organism>
<feature type="transmembrane region" description="Helical" evidence="1">
    <location>
        <begin position="177"/>
        <end position="201"/>
    </location>
</feature>
<evidence type="ECO:0000256" key="1">
    <source>
        <dbReference type="SAM" id="Phobius"/>
    </source>
</evidence>
<evidence type="ECO:0000313" key="2">
    <source>
        <dbReference type="EMBL" id="GAP19231.1"/>
    </source>
</evidence>
<feature type="transmembrane region" description="Helical" evidence="1">
    <location>
        <begin position="470"/>
        <end position="493"/>
    </location>
</feature>
<sequence>MFELFFHPTIIYRSYLNLAAVEGLVALAFWLGAPQTRMSDGRLAASALFAGAVILCVGLAVRAWTRPVWMAEFNESLELWLSRRSHLLAATLGLMLSGLLLLALPWVLPAVAQAIPVRVAGGYQALAAERLAAARAGLANTLPLLVWLILLVGQALAVLGINFAPMYRVRGFWQGQTVVRAGLVLLTLAAAAYHMLVVVFHLEPLAGFVSLGWGSLSRPDMFAWIFGLFMLALVWILRTAHRPGRNLLLLVVMGAALRLAFGWMAFGSLEALDAQVNAGRGGALLMAAVGSLGLVPLFFVSRALLGTNSANLPGMLWVTAPAALLGVWTLDEALLPALFAVGLFFTERSLTRRSWGWAAVSGAFSVLASAVCGAGMLALVPLSLLWLALDGRRSLPWARLAGVTAGALAAWVGLLLTTGFQALAFTASFELGNLLAWGLACGLGLAVLTAASGVRAWVRWVSGRAQKVDGLGASLLGVGLLLGALSGFGTALFPAVCLSASRETGGLLGRRGPGFGLLCALQLLTSFLFLYF</sequence>
<feature type="transmembrane region" description="Helical" evidence="1">
    <location>
        <begin position="513"/>
        <end position="531"/>
    </location>
</feature>
<protein>
    <submittedName>
        <fullName evidence="2">Uncharacterized protein</fullName>
    </submittedName>
</protein>
<dbReference type="RefSeq" id="WP_062419524.1">
    <property type="nucleotide sequence ID" value="NZ_BBXZ01000169.1"/>
</dbReference>
<keyword evidence="1" id="KW-1133">Transmembrane helix</keyword>
<dbReference type="AlphaFoldDB" id="A0A0M8JPJ4"/>
<feature type="transmembrane region" description="Helical" evidence="1">
    <location>
        <begin position="221"/>
        <end position="240"/>
    </location>
</feature>
<feature type="transmembrane region" description="Helical" evidence="1">
    <location>
        <begin position="281"/>
        <end position="305"/>
    </location>
</feature>
<feature type="transmembrane region" description="Helical" evidence="1">
    <location>
        <begin position="12"/>
        <end position="31"/>
    </location>
</feature>
<feature type="transmembrane region" description="Helical" evidence="1">
    <location>
        <begin position="144"/>
        <end position="165"/>
    </location>
</feature>
<reference evidence="2" key="1">
    <citation type="journal article" date="2015" name="Genome Announc.">
        <title>Draft Genome Sequences of Anaerolinea thermolimosa IMO-1, Bellilinea caldifistulae GOMI-1, Leptolinea tardivitalis YMTK-2, Levilinea saccharolytica KIBI-1, Longilinea arvoryzae KOME-1, Previously Described as Members of the Class Anaerolineae (Chloroflexi).</title>
        <authorList>
            <person name="Matsuura N."/>
            <person name="Tourlousse M.D."/>
            <person name="Ohashi A."/>
            <person name="Hugenholtz P."/>
            <person name="Sekiguchi Y."/>
        </authorList>
    </citation>
    <scope>NUCLEOTIDE SEQUENCE</scope>
    <source>
        <strain evidence="2">KIBI-1</strain>
    </source>
</reference>
<accession>A0A0M8JPJ4</accession>
<feature type="transmembrane region" description="Helical" evidence="1">
    <location>
        <begin position="317"/>
        <end position="345"/>
    </location>
</feature>
<name>A0A0M8JPJ4_9CHLR</name>
<keyword evidence="1" id="KW-0472">Membrane</keyword>
<feature type="transmembrane region" description="Helical" evidence="1">
    <location>
        <begin position="357"/>
        <end position="388"/>
    </location>
</feature>
<keyword evidence="1" id="KW-0812">Transmembrane</keyword>
<feature type="transmembrane region" description="Helical" evidence="1">
    <location>
        <begin position="400"/>
        <end position="423"/>
    </location>
</feature>
<gene>
    <name evidence="2" type="ORF">LSAC_03131</name>
</gene>
<proteinExistence type="predicted"/>
<feature type="transmembrane region" description="Helical" evidence="1">
    <location>
        <begin position="43"/>
        <end position="65"/>
    </location>
</feature>
<feature type="transmembrane region" description="Helical" evidence="1">
    <location>
        <begin position="247"/>
        <end position="269"/>
    </location>
</feature>
<feature type="transmembrane region" description="Helical" evidence="1">
    <location>
        <begin position="435"/>
        <end position="458"/>
    </location>
</feature>